<dbReference type="InterPro" id="IPR035466">
    <property type="entry name" value="GlmS/AgaS_SIS"/>
</dbReference>
<dbReference type="Gene3D" id="3.60.20.10">
    <property type="entry name" value="Glutamine Phosphoribosylpyrophosphate, subunit 1, domain 1"/>
    <property type="match status" value="1"/>
</dbReference>
<evidence type="ECO:0000313" key="9">
    <source>
        <dbReference type="EMBL" id="CAB4602360.1"/>
    </source>
</evidence>
<dbReference type="PROSITE" id="PS51464">
    <property type="entry name" value="SIS"/>
    <property type="match status" value="1"/>
</dbReference>
<dbReference type="EC" id="2.6.1.16" evidence="2"/>
<dbReference type="InterPro" id="IPR001347">
    <property type="entry name" value="SIS_dom"/>
</dbReference>
<evidence type="ECO:0000259" key="7">
    <source>
        <dbReference type="PROSITE" id="PS51278"/>
    </source>
</evidence>
<evidence type="ECO:0000256" key="4">
    <source>
        <dbReference type="ARBA" id="ARBA00022679"/>
    </source>
</evidence>
<evidence type="ECO:0000259" key="8">
    <source>
        <dbReference type="PROSITE" id="PS51464"/>
    </source>
</evidence>
<dbReference type="InterPro" id="IPR017932">
    <property type="entry name" value="GATase_2_dom"/>
</dbReference>
<keyword evidence="5" id="KW-0677">Repeat</keyword>
<comment type="catalytic activity">
    <reaction evidence="1">
        <text>D-fructose 6-phosphate + L-glutamine = D-glucosamine 6-phosphate + L-glutamate</text>
        <dbReference type="Rhea" id="RHEA:13237"/>
        <dbReference type="ChEBI" id="CHEBI:29985"/>
        <dbReference type="ChEBI" id="CHEBI:58359"/>
        <dbReference type="ChEBI" id="CHEBI:58725"/>
        <dbReference type="ChEBI" id="CHEBI:61527"/>
        <dbReference type="EC" id="2.6.1.16"/>
    </reaction>
</comment>
<gene>
    <name evidence="9" type="ORF">UFOPK1835_00510</name>
</gene>
<proteinExistence type="predicted"/>
<evidence type="ECO:0000256" key="1">
    <source>
        <dbReference type="ARBA" id="ARBA00001031"/>
    </source>
</evidence>
<dbReference type="InterPro" id="IPR046348">
    <property type="entry name" value="SIS_dom_sf"/>
</dbReference>
<protein>
    <recommendedName>
        <fullName evidence="2">glutamine--fructose-6-phosphate transaminase (isomerizing)</fullName>
        <ecNumber evidence="2">2.6.1.16</ecNumber>
    </recommendedName>
</protein>
<dbReference type="PROSITE" id="PS51278">
    <property type="entry name" value="GATASE_TYPE_2"/>
    <property type="match status" value="1"/>
</dbReference>
<evidence type="ECO:0000256" key="6">
    <source>
        <dbReference type="ARBA" id="ARBA00022962"/>
    </source>
</evidence>
<dbReference type="CDD" id="cd05008">
    <property type="entry name" value="SIS_GlmS_GlmD_1"/>
    <property type="match status" value="1"/>
</dbReference>
<dbReference type="GO" id="GO:0004360">
    <property type="term" value="F:glutamine-fructose-6-phosphate transaminase (isomerizing) activity"/>
    <property type="evidence" value="ECO:0007669"/>
    <property type="project" value="UniProtKB-EC"/>
</dbReference>
<dbReference type="PANTHER" id="PTHR10937:SF0">
    <property type="entry name" value="GLUTAMINE--FRUCTOSE-6-PHOSPHATE TRANSAMINASE (ISOMERIZING)"/>
    <property type="match status" value="1"/>
</dbReference>
<name>A0A6J6GQ26_9ZZZZ</name>
<dbReference type="EMBL" id="CAEZUP010000013">
    <property type="protein sequence ID" value="CAB4602360.1"/>
    <property type="molecule type" value="Genomic_DNA"/>
</dbReference>
<dbReference type="InterPro" id="IPR029055">
    <property type="entry name" value="Ntn_hydrolases_N"/>
</dbReference>
<reference evidence="9" key="1">
    <citation type="submission" date="2020-05" db="EMBL/GenBank/DDBJ databases">
        <authorList>
            <person name="Chiriac C."/>
            <person name="Salcher M."/>
            <person name="Ghai R."/>
            <person name="Kavagutti S V."/>
        </authorList>
    </citation>
    <scope>NUCLEOTIDE SEQUENCE</scope>
</reference>
<accession>A0A6J6GQ26</accession>
<feature type="domain" description="SIS" evidence="8">
    <location>
        <begin position="539"/>
        <end position="686"/>
    </location>
</feature>
<dbReference type="GO" id="GO:0097367">
    <property type="term" value="F:carbohydrate derivative binding"/>
    <property type="evidence" value="ECO:0007669"/>
    <property type="project" value="InterPro"/>
</dbReference>
<dbReference type="GO" id="GO:1901135">
    <property type="term" value="P:carbohydrate derivative metabolic process"/>
    <property type="evidence" value="ECO:0007669"/>
    <property type="project" value="InterPro"/>
</dbReference>
<evidence type="ECO:0000256" key="5">
    <source>
        <dbReference type="ARBA" id="ARBA00022737"/>
    </source>
</evidence>
<dbReference type="Gene3D" id="3.40.50.10490">
    <property type="entry name" value="Glucose-6-phosphate isomerase like protein, domain 1"/>
    <property type="match status" value="2"/>
</dbReference>
<evidence type="ECO:0000256" key="2">
    <source>
        <dbReference type="ARBA" id="ARBA00012916"/>
    </source>
</evidence>
<feature type="domain" description="Glutamine amidotransferase type-2" evidence="7">
    <location>
        <begin position="2"/>
        <end position="456"/>
    </location>
</feature>
<keyword evidence="4" id="KW-0808">Transferase</keyword>
<organism evidence="9">
    <name type="scientific">freshwater metagenome</name>
    <dbReference type="NCBI Taxonomy" id="449393"/>
    <lineage>
        <taxon>unclassified sequences</taxon>
        <taxon>metagenomes</taxon>
        <taxon>ecological metagenomes</taxon>
    </lineage>
</organism>
<keyword evidence="6" id="KW-0315">Glutamine amidotransferase</keyword>
<keyword evidence="3" id="KW-0032">Aminotransferase</keyword>
<dbReference type="Pfam" id="PF01380">
    <property type="entry name" value="SIS"/>
    <property type="match status" value="1"/>
</dbReference>
<dbReference type="PANTHER" id="PTHR10937">
    <property type="entry name" value="GLUCOSAMINE--FRUCTOSE-6-PHOSPHATE AMINOTRANSFERASE, ISOMERIZING"/>
    <property type="match status" value="1"/>
</dbReference>
<sequence>MCGIIAVVRRPSQRAIPAASEILEPLAGAARLLESFGDPQSTTGLHADPGSLDLAGLLTAAASEVATADVLLRGVAGVRALLETSALAVSVANLIDGLDHQVAAAENHLDTNPLDAGVELERVNAAMIALKDAVWAVRRDRLRAAESVSELVGGSPTPAAVAVGLSVHQALSALDRLEVRGRDSAGLHLLVRSHGIDLTSPAIMAMMSERAADPLFGSLAVRTPEGHLSLVYKAAAEIGELGDNTRALRLAMTTDLLLQQALGSDSVEAVVLGHTRWASVGIISQANAHPLNSDEVGGAPDTRDLDTRHPGARHPGTYVTAVLNGDVDNFADLKVSQSLKIADEITTDAKVIPTLTSRAMADGTDAFEAFRDTVNQLEGSVAIAASAAACPDDLLLAVRGSGQALYIGLAEDTWIIASEPYGVVEETSTYLRLDGDVPADPTNPASRGQVVRLRGAAAGSLDGIGRWAYDGTDLAVDESELADAQITTRDIDRGDSPHFLLKEIGESPGSFRKTLRGKLVDGPAGLEVRLGDDVLTPALRARLADGSIRRIIAIGQGTAAVASRALAEGLAAFAPDTTLRVETELATELSGFQLTDSMADTLIVAVSQSGTTTDTNRTVDLVRARGGHVVAIVNRRNSDLTDRSDGVLYTSDGRDVEMSVASTKAFYAQIAACFLLAAAIADAVGESSPERNAVLQGLRSLPTAMEQTFALRPEIARAAQENAPQRRYWAIVGNGANRIAAEEVRIKLSELCYKAIACDGTEDKKHIDLSSEPMILVCAAGLQGSTADDVAKEVAIYRAHKAAPVVIATQGEERFSAALQVILVPEVHPRLAFVLSAMVGHLFGYEAALAIDAQARPLREARAAIDAAVSSGTDGDGETLLGRLRPALQPLAARYFDGLRSGVYDGHLEASSAVRLAGLWRFALGSVPLEAYQLESGKVGTPGVVLEDLNAALGVAIDELTRPVDAIKHQAKTVTVGISRSDETLMQVRLVKDVLATGAARDRLSYATLRTLAALEPLVDEVLGYTRYAIEGHVDAGGFDDATLVIIDRGGLGRDLPSRTTEYPELRGTKRLVAVERTVLVAKGRSDGRTVVIVPEIKDGEPTGLSLLHVRLREDLPLTSLRSVLQGYRNRYAAIKHAVTETEPIFRDDLLADIPVLALMTDPVNDLAERWRS</sequence>
<evidence type="ECO:0000256" key="3">
    <source>
        <dbReference type="ARBA" id="ARBA00022576"/>
    </source>
</evidence>
<dbReference type="AlphaFoldDB" id="A0A6J6GQ26"/>
<dbReference type="SUPFAM" id="SSF56235">
    <property type="entry name" value="N-terminal nucleophile aminohydrolases (Ntn hydrolases)"/>
    <property type="match status" value="1"/>
</dbReference>
<dbReference type="SUPFAM" id="SSF53697">
    <property type="entry name" value="SIS domain"/>
    <property type="match status" value="1"/>
</dbReference>